<dbReference type="EMBL" id="JBGNUJ010000003">
    <property type="protein sequence ID" value="KAL3962207.1"/>
    <property type="molecule type" value="Genomic_DNA"/>
</dbReference>
<keyword evidence="2" id="KW-1185">Reference proteome</keyword>
<evidence type="ECO:0000313" key="1">
    <source>
        <dbReference type="EMBL" id="KAL3962207.1"/>
    </source>
</evidence>
<reference evidence="1" key="1">
    <citation type="submission" date="2024-12" db="EMBL/GenBank/DDBJ databases">
        <title>Comparative genomics and development of molecular markers within Purpureocillium lilacinum and among Purpureocillium species.</title>
        <authorList>
            <person name="Yeh Z.-Y."/>
            <person name="Ni N.-T."/>
            <person name="Lo P.-H."/>
            <person name="Mushyakhwo K."/>
            <person name="Lin C.-F."/>
            <person name="Nai Y.-S."/>
        </authorList>
    </citation>
    <scope>NUCLEOTIDE SEQUENCE</scope>
    <source>
        <strain evidence="1">NCHU-NPUST-175</strain>
    </source>
</reference>
<proteinExistence type="predicted"/>
<gene>
    <name evidence="1" type="ORF">ACCO45_003730</name>
</gene>
<organism evidence="1 2">
    <name type="scientific">Purpureocillium lilacinum</name>
    <name type="common">Paecilomyces lilacinus</name>
    <dbReference type="NCBI Taxonomy" id="33203"/>
    <lineage>
        <taxon>Eukaryota</taxon>
        <taxon>Fungi</taxon>
        <taxon>Dikarya</taxon>
        <taxon>Ascomycota</taxon>
        <taxon>Pezizomycotina</taxon>
        <taxon>Sordariomycetes</taxon>
        <taxon>Hypocreomycetidae</taxon>
        <taxon>Hypocreales</taxon>
        <taxon>Ophiocordycipitaceae</taxon>
        <taxon>Purpureocillium</taxon>
    </lineage>
</organism>
<comment type="caution">
    <text evidence="1">The sequence shown here is derived from an EMBL/GenBank/DDBJ whole genome shotgun (WGS) entry which is preliminary data.</text>
</comment>
<name>A0ACC4E206_PURLI</name>
<sequence>MNWTLPSSPRRDRLGAAAPDRLASTLALELEGAWTPPRGVTRPPAALERSMAPWQAWGKCPSGAAPPMPPKAHPCPLAVPAMVLLGPPVPTIYGMAIIAMPATAAMAALAAVARRLDLRPPNGGGRRTGPGASLSSGPPHYWSLQASNWPPAPPSSQLLPIWRVALQLTAFPSRRRFYLSFSSHSRRLGQLPRRVFCPSVARSSDRSHPSKLQPKEPAQTVTLVSQSQHAPRHPPALAHHRPQTALLAASVTHTPDFEIDFVGLSDAPVRFSGMTEHHAND</sequence>
<evidence type="ECO:0000313" key="2">
    <source>
        <dbReference type="Proteomes" id="UP001638806"/>
    </source>
</evidence>
<protein>
    <submittedName>
        <fullName evidence="1">Uncharacterized protein</fullName>
    </submittedName>
</protein>
<dbReference type="Proteomes" id="UP001638806">
    <property type="component" value="Unassembled WGS sequence"/>
</dbReference>
<accession>A0ACC4E206</accession>